<protein>
    <recommendedName>
        <fullName evidence="8">Acyltransferase 3 domain-containing protein</fullName>
    </recommendedName>
</protein>
<evidence type="ECO:0000256" key="3">
    <source>
        <dbReference type="ARBA" id="ARBA00022475"/>
    </source>
</evidence>
<dbReference type="PANTHER" id="PTHR40074:SF2">
    <property type="entry name" value="O-ACETYLTRANSFERASE WECH"/>
    <property type="match status" value="1"/>
</dbReference>
<dbReference type="PANTHER" id="PTHR40074">
    <property type="entry name" value="O-ACETYLTRANSFERASE WECH"/>
    <property type="match status" value="1"/>
</dbReference>
<name>A0A9X0L3U0_SOLP1</name>
<dbReference type="Pfam" id="PF01757">
    <property type="entry name" value="Acyl_transf_3"/>
    <property type="match status" value="1"/>
</dbReference>
<proteinExistence type="inferred from homology"/>
<comment type="caution">
    <text evidence="9">The sequence shown here is derived from an EMBL/GenBank/DDBJ whole genome shotgun (WGS) entry which is preliminary data.</text>
</comment>
<feature type="transmembrane region" description="Helical" evidence="7">
    <location>
        <begin position="306"/>
        <end position="327"/>
    </location>
</feature>
<dbReference type="InterPro" id="IPR002656">
    <property type="entry name" value="Acyl_transf_3_dom"/>
</dbReference>
<dbReference type="EMBL" id="LNAL01000008">
    <property type="protein sequence ID" value="KUG06876.1"/>
    <property type="molecule type" value="Genomic_DNA"/>
</dbReference>
<evidence type="ECO:0000313" key="10">
    <source>
        <dbReference type="Proteomes" id="UP000054223"/>
    </source>
</evidence>
<dbReference type="Proteomes" id="UP000054223">
    <property type="component" value="Unassembled WGS sequence"/>
</dbReference>
<dbReference type="GO" id="GO:0005886">
    <property type="term" value="C:plasma membrane"/>
    <property type="evidence" value="ECO:0007669"/>
    <property type="project" value="UniProtKB-SubCell"/>
</dbReference>
<keyword evidence="10" id="KW-1185">Reference proteome</keyword>
<evidence type="ECO:0000256" key="5">
    <source>
        <dbReference type="ARBA" id="ARBA00022989"/>
    </source>
</evidence>
<dbReference type="GO" id="GO:0009246">
    <property type="term" value="P:enterobacterial common antigen biosynthetic process"/>
    <property type="evidence" value="ECO:0007669"/>
    <property type="project" value="TreeGrafter"/>
</dbReference>
<feature type="transmembrane region" description="Helical" evidence="7">
    <location>
        <begin position="158"/>
        <end position="179"/>
    </location>
</feature>
<sequence length="338" mass="38115">MSQVQTRYWPDLLRVLATCSVIFLHYAAPGTSHPVGSYNFWVGNVLDSAVRACVPLFVMLSGALVLPSDRPLGEYLSRRMSRILAPAAFWSLIYLLYNLYRKDQAEGPLGIGKTVKWSYGQLQLGTEFHLWYLYMIIGLYLFIPILGRWIRAAPRQEIHYFLVIWAVALFASYPLLYKFRVAIELQYFGGYIGYLVLGYYLAQVQYVNRPLAWLAIGIGFIITVVGTYYVTLQNQQFTGTYFNYLTPNVALMAAGIFHLVRNAAPRALGPITTFIAANSFTIYLSHALVLLVFHHNGINGYTIEPLLGIPLMSLICLAISCVIAWLIQKSPLARYIAG</sequence>
<reference evidence="9 10" key="1">
    <citation type="submission" date="2015-11" db="EMBL/GenBank/DDBJ databases">
        <title>Solirubrum puertoriconensis gen. nov. an environmental bacteria isolated in Puerto Rico.</title>
        <authorList>
            <person name="Cuebas-Irizarry M.F."/>
            <person name="Montalvo-Rodriguez R."/>
        </authorList>
    </citation>
    <scope>NUCLEOTIDE SEQUENCE [LARGE SCALE GENOMIC DNA]</scope>
    <source>
        <strain evidence="9 10">MC1A</strain>
    </source>
</reference>
<evidence type="ECO:0000256" key="7">
    <source>
        <dbReference type="SAM" id="Phobius"/>
    </source>
</evidence>
<evidence type="ECO:0000256" key="2">
    <source>
        <dbReference type="ARBA" id="ARBA00007400"/>
    </source>
</evidence>
<gene>
    <name evidence="9" type="ORF">ASU33_06005</name>
</gene>
<evidence type="ECO:0000259" key="8">
    <source>
        <dbReference type="Pfam" id="PF01757"/>
    </source>
</evidence>
<feature type="domain" description="Acyltransferase 3" evidence="8">
    <location>
        <begin position="8"/>
        <end position="325"/>
    </location>
</feature>
<organism evidence="9 10">
    <name type="scientific">Solirubrum puertoriconensis</name>
    <dbReference type="NCBI Taxonomy" id="1751427"/>
    <lineage>
        <taxon>Bacteria</taxon>
        <taxon>Pseudomonadati</taxon>
        <taxon>Bacteroidota</taxon>
        <taxon>Cytophagia</taxon>
        <taxon>Cytophagales</taxon>
    </lineage>
</organism>
<feature type="transmembrane region" description="Helical" evidence="7">
    <location>
        <begin position="272"/>
        <end position="294"/>
    </location>
</feature>
<comment type="subcellular location">
    <subcellularLocation>
        <location evidence="1">Cell membrane</location>
        <topology evidence="1">Multi-pass membrane protein</topology>
    </subcellularLocation>
</comment>
<comment type="similarity">
    <text evidence="2">Belongs to the acyltransferase 3 family.</text>
</comment>
<feature type="transmembrane region" description="Helical" evidence="7">
    <location>
        <begin position="211"/>
        <end position="229"/>
    </location>
</feature>
<evidence type="ECO:0000256" key="4">
    <source>
        <dbReference type="ARBA" id="ARBA00022692"/>
    </source>
</evidence>
<accession>A0A9X0L3U0</accession>
<dbReference type="AlphaFoldDB" id="A0A9X0L3U0"/>
<feature type="transmembrane region" description="Helical" evidence="7">
    <location>
        <begin position="80"/>
        <end position="100"/>
    </location>
</feature>
<feature type="transmembrane region" description="Helical" evidence="7">
    <location>
        <begin position="12"/>
        <end position="28"/>
    </location>
</feature>
<dbReference type="OrthoDB" id="9810469at2"/>
<evidence type="ECO:0000256" key="6">
    <source>
        <dbReference type="ARBA" id="ARBA00023136"/>
    </source>
</evidence>
<feature type="transmembrane region" description="Helical" evidence="7">
    <location>
        <begin position="48"/>
        <end position="68"/>
    </location>
</feature>
<keyword evidence="4 7" id="KW-0812">Transmembrane</keyword>
<dbReference type="RefSeq" id="WP_059072570.1">
    <property type="nucleotide sequence ID" value="NZ_LNAL01000008.1"/>
</dbReference>
<feature type="transmembrane region" description="Helical" evidence="7">
    <location>
        <begin position="185"/>
        <end position="202"/>
    </location>
</feature>
<dbReference type="GO" id="GO:0016413">
    <property type="term" value="F:O-acetyltransferase activity"/>
    <property type="evidence" value="ECO:0007669"/>
    <property type="project" value="TreeGrafter"/>
</dbReference>
<evidence type="ECO:0000313" key="9">
    <source>
        <dbReference type="EMBL" id="KUG06876.1"/>
    </source>
</evidence>
<keyword evidence="6 7" id="KW-0472">Membrane</keyword>
<keyword evidence="5 7" id="KW-1133">Transmembrane helix</keyword>
<feature type="transmembrane region" description="Helical" evidence="7">
    <location>
        <begin position="241"/>
        <end position="260"/>
    </location>
</feature>
<evidence type="ECO:0000256" key="1">
    <source>
        <dbReference type="ARBA" id="ARBA00004651"/>
    </source>
</evidence>
<feature type="transmembrane region" description="Helical" evidence="7">
    <location>
        <begin position="128"/>
        <end position="146"/>
    </location>
</feature>
<keyword evidence="3" id="KW-1003">Cell membrane</keyword>